<accession>A0AB74UBZ8</accession>
<proteinExistence type="predicted"/>
<organism evidence="1">
    <name type="scientific">Salinicola endophyticus</name>
    <dbReference type="NCBI Taxonomy" id="1949083"/>
    <lineage>
        <taxon>Bacteria</taxon>
        <taxon>Pseudomonadati</taxon>
        <taxon>Pseudomonadota</taxon>
        <taxon>Gammaproteobacteria</taxon>
        <taxon>Oceanospirillales</taxon>
        <taxon>Halomonadaceae</taxon>
        <taxon>Salinicola</taxon>
    </lineage>
</organism>
<sequence length="182" mass="20332">MSKTDNTAQLHPGWLNKTDMAKSLRISTQAFDKWGVEPVARVGRSVYFDCAAVLEKRLEHQAQKHQPTPTESEEIDPLIEYKLDVERKGLIAAQRIGQEQKNAVAAKEMIPAGFATFALSRTSAEIATILDTLGATMRRKHPDLEVRHLDTLARELSKARNLAAGLDQRLPELLDDYIDANT</sequence>
<dbReference type="InterPro" id="IPR010906">
    <property type="entry name" value="Phage_lambda_Nu1_terminase-ssu"/>
</dbReference>
<dbReference type="EMBL" id="CP159578">
    <property type="protein sequence ID" value="XCJ78400.1"/>
    <property type="molecule type" value="Genomic_DNA"/>
</dbReference>
<protein>
    <submittedName>
        <fullName evidence="1">Terminase small subunit</fullName>
    </submittedName>
</protein>
<gene>
    <name evidence="1" type="ORF">ABV408_13270</name>
</gene>
<dbReference type="RefSeq" id="WP_353979402.1">
    <property type="nucleotide sequence ID" value="NZ_CP159578.1"/>
</dbReference>
<name>A0AB74UBZ8_9GAMM</name>
<evidence type="ECO:0000313" key="1">
    <source>
        <dbReference type="EMBL" id="XCJ78400.1"/>
    </source>
</evidence>
<dbReference type="AlphaFoldDB" id="A0AB74UBZ8"/>
<dbReference type="Pfam" id="PF07471">
    <property type="entry name" value="Phage_Nu1"/>
    <property type="match status" value="1"/>
</dbReference>
<reference evidence="1" key="1">
    <citation type="submission" date="2024-06" db="EMBL/GenBank/DDBJ databases">
        <title>Complete genome of Salinicola endophyticus HNIBRBA4755.</title>
        <authorList>
            <person name="Shin S.Y."/>
            <person name="Kang H."/>
            <person name="Song J."/>
        </authorList>
    </citation>
    <scope>NUCLEOTIDE SEQUENCE</scope>
    <source>
        <strain evidence="1">HNIBRBA4755</strain>
    </source>
</reference>